<dbReference type="InterPro" id="IPR016047">
    <property type="entry name" value="M23ase_b-sheet_dom"/>
</dbReference>
<dbReference type="Proteomes" id="UP000199120">
    <property type="component" value="Unassembled WGS sequence"/>
</dbReference>
<keyword evidence="4" id="KW-1029">Fimbrium biogenesis</keyword>
<evidence type="ECO:0000256" key="14">
    <source>
        <dbReference type="ARBA" id="ARBA00080962"/>
    </source>
</evidence>
<keyword evidence="19" id="KW-1185">Reference proteome</keyword>
<feature type="domain" description="Csd3-like second N-terminal" evidence="17">
    <location>
        <begin position="9"/>
        <end position="131"/>
    </location>
</feature>
<keyword evidence="6" id="KW-0479">Metal-binding</keyword>
<evidence type="ECO:0000256" key="6">
    <source>
        <dbReference type="ARBA" id="ARBA00022723"/>
    </source>
</evidence>
<dbReference type="EMBL" id="FOAJ01000006">
    <property type="protein sequence ID" value="SEL26258.1"/>
    <property type="molecule type" value="Genomic_DNA"/>
</dbReference>
<sequence length="269" mass="29461">MPSGSDYQVASVTVERSFASAVQRAGLSAAVAAMLARAFADEIDFRRDLKRGNAVKFIFENPQDGETETGDGDLLMPLAVRIEIGPRFHDVFLFRDDDGNASYYPKHGLEPEPAMSRYPVAFRRISSHFAPRRLNPVTRRWLPHDGVDFAAPAGTPVYATADGSVAFVGSQTGYGNVVKLRHRPPYSTTFAHLSRFADGLRAGGSVKQGDVIGYVGSTGWSTAPHLHYEVRVNGVPQDPLSVDLPREEPIRTAELERFAQETGRLAALF</sequence>
<dbReference type="CDD" id="cd12797">
    <property type="entry name" value="M23_peptidase"/>
    <property type="match status" value="1"/>
</dbReference>
<protein>
    <recommendedName>
        <fullName evidence="11">DD-carboxypeptidase/endopeptidase Mpg</fullName>
    </recommendedName>
    <alternativeName>
        <fullName evidence="14">Metalloprotease active against peptidoglycan</fullName>
    </alternativeName>
    <alternativeName>
        <fullName evidence="15">Zinc metallopeptidase</fullName>
    </alternativeName>
    <alternativeName>
        <fullName evidence="13">Zinc metalloprotease</fullName>
    </alternativeName>
    <alternativeName>
        <fullName evidence="12">Zinc-dependent metallopeptidase</fullName>
    </alternativeName>
</protein>
<name>A0A1H7NTA4_9BURK</name>
<evidence type="ECO:0000256" key="15">
    <source>
        <dbReference type="ARBA" id="ARBA00081777"/>
    </source>
</evidence>
<reference evidence="19" key="1">
    <citation type="submission" date="2016-10" db="EMBL/GenBank/DDBJ databases">
        <authorList>
            <person name="Varghese N."/>
            <person name="Submissions S."/>
        </authorList>
    </citation>
    <scope>NUCLEOTIDE SEQUENCE [LARGE SCALE GENOMIC DNA]</scope>
    <source>
        <strain evidence="19">LMG 26416</strain>
    </source>
</reference>
<keyword evidence="10" id="KW-0865">Zymogen</keyword>
<dbReference type="InterPro" id="IPR050570">
    <property type="entry name" value="Cell_wall_metabolism_enzyme"/>
</dbReference>
<evidence type="ECO:0000256" key="8">
    <source>
        <dbReference type="ARBA" id="ARBA00022833"/>
    </source>
</evidence>
<dbReference type="InterPro" id="IPR011055">
    <property type="entry name" value="Dup_hybrid_motif"/>
</dbReference>
<dbReference type="Gene3D" id="3.10.450.350">
    <property type="match status" value="1"/>
</dbReference>
<evidence type="ECO:0000256" key="9">
    <source>
        <dbReference type="ARBA" id="ARBA00023049"/>
    </source>
</evidence>
<evidence type="ECO:0000259" key="17">
    <source>
        <dbReference type="Pfam" id="PF19425"/>
    </source>
</evidence>
<evidence type="ECO:0000256" key="4">
    <source>
        <dbReference type="ARBA" id="ARBA00022558"/>
    </source>
</evidence>
<dbReference type="Pfam" id="PF19425">
    <property type="entry name" value="Csd3_N2"/>
    <property type="match status" value="1"/>
</dbReference>
<keyword evidence="8" id="KW-0862">Zinc</keyword>
<dbReference type="GO" id="GO:0046872">
    <property type="term" value="F:metal ion binding"/>
    <property type="evidence" value="ECO:0007669"/>
    <property type="project" value="UniProtKB-KW"/>
</dbReference>
<evidence type="ECO:0000256" key="12">
    <source>
        <dbReference type="ARBA" id="ARBA00075934"/>
    </source>
</evidence>
<dbReference type="Pfam" id="PF01551">
    <property type="entry name" value="Peptidase_M23"/>
    <property type="match status" value="1"/>
</dbReference>
<dbReference type="PANTHER" id="PTHR21666:SF288">
    <property type="entry name" value="CELL DIVISION PROTEIN YTFB"/>
    <property type="match status" value="1"/>
</dbReference>
<dbReference type="SUPFAM" id="SSF51261">
    <property type="entry name" value="Duplicated hybrid motif"/>
    <property type="match status" value="1"/>
</dbReference>
<keyword evidence="5" id="KW-0645">Protease</keyword>
<evidence type="ECO:0000313" key="19">
    <source>
        <dbReference type="Proteomes" id="UP000199120"/>
    </source>
</evidence>
<dbReference type="GO" id="GO:0030313">
    <property type="term" value="C:cell envelope"/>
    <property type="evidence" value="ECO:0007669"/>
    <property type="project" value="UniProtKB-SubCell"/>
</dbReference>
<gene>
    <name evidence="18" type="ORF">SAMN05192542_10654</name>
</gene>
<dbReference type="STRING" id="416943.SAMN05445871_5186"/>
<dbReference type="RefSeq" id="WP_244283920.1">
    <property type="nucleotide sequence ID" value="NZ_FNSR01000002.1"/>
</dbReference>
<evidence type="ECO:0000256" key="10">
    <source>
        <dbReference type="ARBA" id="ARBA00023145"/>
    </source>
</evidence>
<keyword evidence="9" id="KW-0482">Metalloprotease</keyword>
<comment type="subcellular location">
    <subcellularLocation>
        <location evidence="2">Cell envelope</location>
    </subcellularLocation>
</comment>
<comment type="subunit">
    <text evidence="3">Monomer.</text>
</comment>
<dbReference type="AlphaFoldDB" id="A0A1H7NTA4"/>
<evidence type="ECO:0000256" key="7">
    <source>
        <dbReference type="ARBA" id="ARBA00022801"/>
    </source>
</evidence>
<evidence type="ECO:0000256" key="11">
    <source>
        <dbReference type="ARBA" id="ARBA00070348"/>
    </source>
</evidence>
<evidence type="ECO:0000256" key="5">
    <source>
        <dbReference type="ARBA" id="ARBA00022670"/>
    </source>
</evidence>
<feature type="domain" description="M23ase beta-sheet core" evidence="16">
    <location>
        <begin position="143"/>
        <end position="239"/>
    </location>
</feature>
<proteinExistence type="predicted"/>
<evidence type="ECO:0000256" key="13">
    <source>
        <dbReference type="ARBA" id="ARBA00079577"/>
    </source>
</evidence>
<dbReference type="GO" id="GO:0004222">
    <property type="term" value="F:metalloendopeptidase activity"/>
    <property type="evidence" value="ECO:0007669"/>
    <property type="project" value="TreeGrafter"/>
</dbReference>
<evidence type="ECO:0000256" key="2">
    <source>
        <dbReference type="ARBA" id="ARBA00004196"/>
    </source>
</evidence>
<keyword evidence="7 18" id="KW-0378">Hydrolase</keyword>
<evidence type="ECO:0000259" key="16">
    <source>
        <dbReference type="Pfam" id="PF01551"/>
    </source>
</evidence>
<accession>A0A1H7NTA4</accession>
<comment type="cofactor">
    <cofactor evidence="1">
        <name>Zn(2+)</name>
        <dbReference type="ChEBI" id="CHEBI:29105"/>
    </cofactor>
</comment>
<dbReference type="GO" id="GO:0006508">
    <property type="term" value="P:proteolysis"/>
    <property type="evidence" value="ECO:0007669"/>
    <property type="project" value="UniProtKB-KW"/>
</dbReference>
<dbReference type="FunFam" id="2.70.70.10:FF:000002">
    <property type="entry name" value="Murein DD-endopeptidase MepM"/>
    <property type="match status" value="1"/>
</dbReference>
<evidence type="ECO:0000256" key="1">
    <source>
        <dbReference type="ARBA" id="ARBA00001947"/>
    </source>
</evidence>
<dbReference type="Gene3D" id="2.70.70.10">
    <property type="entry name" value="Glucose Permease (Domain IIA)"/>
    <property type="match status" value="1"/>
</dbReference>
<dbReference type="PANTHER" id="PTHR21666">
    <property type="entry name" value="PEPTIDASE-RELATED"/>
    <property type="match status" value="1"/>
</dbReference>
<dbReference type="InterPro" id="IPR045834">
    <property type="entry name" value="Csd3_N2"/>
</dbReference>
<evidence type="ECO:0000256" key="3">
    <source>
        <dbReference type="ARBA" id="ARBA00011245"/>
    </source>
</evidence>
<organism evidence="18 19">
    <name type="scientific">Paraburkholderia caballeronis</name>
    <dbReference type="NCBI Taxonomy" id="416943"/>
    <lineage>
        <taxon>Bacteria</taxon>
        <taxon>Pseudomonadati</taxon>
        <taxon>Pseudomonadota</taxon>
        <taxon>Betaproteobacteria</taxon>
        <taxon>Burkholderiales</taxon>
        <taxon>Burkholderiaceae</taxon>
        <taxon>Paraburkholderia</taxon>
    </lineage>
</organism>
<evidence type="ECO:0000313" key="18">
    <source>
        <dbReference type="EMBL" id="SEL26258.1"/>
    </source>
</evidence>